<name>H6SL46_PARPM</name>
<dbReference type="GO" id="GO:0070814">
    <property type="term" value="P:hydrogen sulfide biosynthetic process"/>
    <property type="evidence" value="ECO:0007669"/>
    <property type="project" value="UniProtKB-UniRule"/>
</dbReference>
<evidence type="ECO:0000256" key="15">
    <source>
        <dbReference type="HAMAP-Rule" id="MF_00065"/>
    </source>
</evidence>
<gene>
    <name evidence="15" type="primary">cysC</name>
    <name evidence="14" type="synonym">cysN</name>
    <name evidence="17" type="ORF">RSPPHO_02085</name>
</gene>
<dbReference type="NCBIfam" id="NF003478">
    <property type="entry name" value="PRK05124.1"/>
    <property type="match status" value="1"/>
</dbReference>
<dbReference type="SUPFAM" id="SSF52540">
    <property type="entry name" value="P-loop containing nucleoside triphosphate hydrolases"/>
    <property type="match status" value="2"/>
</dbReference>
<evidence type="ECO:0000256" key="11">
    <source>
        <dbReference type="ARBA" id="ARBA00023268"/>
    </source>
</evidence>
<dbReference type="EC" id="2.7.7.4" evidence="14"/>
<dbReference type="NCBIfam" id="NF003013">
    <property type="entry name" value="PRK03846.1"/>
    <property type="match status" value="1"/>
</dbReference>
<dbReference type="AlphaFoldDB" id="H6SL46"/>
<dbReference type="InterPro" id="IPR009001">
    <property type="entry name" value="Transl_elong_EF1A/Init_IF2_C"/>
</dbReference>
<dbReference type="CDD" id="cd03695">
    <property type="entry name" value="CysN_NodQ_II"/>
    <property type="match status" value="1"/>
</dbReference>
<evidence type="ECO:0000256" key="7">
    <source>
        <dbReference type="ARBA" id="ARBA00022695"/>
    </source>
</evidence>
<dbReference type="GO" id="GO:0004020">
    <property type="term" value="F:adenylylsulfate kinase activity"/>
    <property type="evidence" value="ECO:0007669"/>
    <property type="project" value="UniProtKB-UniRule"/>
</dbReference>
<dbReference type="InterPro" id="IPR044139">
    <property type="entry name" value="CysN_NoDQ_III"/>
</dbReference>
<dbReference type="Gene3D" id="3.40.50.300">
    <property type="entry name" value="P-loop containing nucleotide triphosphate hydrolases"/>
    <property type="match status" value="2"/>
</dbReference>
<dbReference type="SUPFAM" id="SSF50465">
    <property type="entry name" value="EF-Tu/eEF-1alpha/eIF2-gamma C-terminal domain"/>
    <property type="match status" value="1"/>
</dbReference>
<dbReference type="InterPro" id="IPR011779">
    <property type="entry name" value="SO4_adenylTrfase_lsu"/>
</dbReference>
<dbReference type="RefSeq" id="WP_014415345.1">
    <property type="nucleotide sequence ID" value="NC_017059.1"/>
</dbReference>
<dbReference type="eggNOG" id="COG0529">
    <property type="taxonomic scope" value="Bacteria"/>
</dbReference>
<keyword evidence="10 14" id="KW-0342">GTP-binding</keyword>
<dbReference type="NCBIfam" id="TIGR00455">
    <property type="entry name" value="apsK"/>
    <property type="match status" value="1"/>
</dbReference>
<dbReference type="NCBIfam" id="NF004035">
    <property type="entry name" value="PRK05506.1"/>
    <property type="match status" value="1"/>
</dbReference>
<comment type="function">
    <text evidence="14">With CysD forms the ATP sulfurylase (ATPS) that catalyzes the adenylation of sulfate producing adenosine 5'-phosphosulfate (APS) and diphosphate, the first enzymatic step in sulfur assimilation pathway. APS synthesis involves the formation of a high-energy phosphoric-sulfuric acid anhydride bond driven by GTP hydrolysis by CysN coupled to ATP hydrolysis by CysD.</text>
</comment>
<dbReference type="InterPro" id="IPR000795">
    <property type="entry name" value="T_Tr_GTP-bd_dom"/>
</dbReference>
<dbReference type="UniPathway" id="UPA00140">
    <property type="reaction ID" value="UER00204"/>
</dbReference>
<dbReference type="InterPro" id="IPR050100">
    <property type="entry name" value="TRAFAC_GTPase_members"/>
</dbReference>
<dbReference type="Proteomes" id="UP000033220">
    <property type="component" value="Chromosome DSM 122"/>
</dbReference>
<feature type="active site" description="Phosphoserine intermediate" evidence="15">
    <location>
        <position position="554"/>
    </location>
</feature>
<dbReference type="GO" id="GO:0003924">
    <property type="term" value="F:GTPase activity"/>
    <property type="evidence" value="ECO:0007669"/>
    <property type="project" value="InterPro"/>
</dbReference>
<evidence type="ECO:0000256" key="6">
    <source>
        <dbReference type="ARBA" id="ARBA00022679"/>
    </source>
</evidence>
<dbReference type="CDD" id="cd04095">
    <property type="entry name" value="CysN_NoDQ_III"/>
    <property type="match status" value="1"/>
</dbReference>
<comment type="pathway">
    <text evidence="15">Sulfur metabolism; hydrogen sulfide biosynthesis; sulfite from sulfate: step 2/3.</text>
</comment>
<evidence type="ECO:0000256" key="2">
    <source>
        <dbReference type="ARBA" id="ARBA00002357"/>
    </source>
</evidence>
<feature type="binding site" evidence="15">
    <location>
        <begin position="480"/>
        <end position="487"/>
    </location>
    <ligand>
        <name>ATP</name>
        <dbReference type="ChEBI" id="CHEBI:30616"/>
    </ligand>
</feature>
<keyword evidence="15" id="KW-0597">Phosphoprotein</keyword>
<dbReference type="HAMAP" id="MF_00062">
    <property type="entry name" value="Sulf_adenylyltr_sub1"/>
    <property type="match status" value="1"/>
</dbReference>
<keyword evidence="9 14" id="KW-0067">ATP-binding</keyword>
<dbReference type="PRINTS" id="PR00315">
    <property type="entry name" value="ELONGATNFCT"/>
</dbReference>
<evidence type="ECO:0000256" key="3">
    <source>
        <dbReference type="ARBA" id="ARBA00005438"/>
    </source>
</evidence>
<keyword evidence="11" id="KW-0511">Multifunctional enzyme</keyword>
<comment type="similarity">
    <text evidence="15">Belongs to the APS kinase family.</text>
</comment>
<dbReference type="FunFam" id="3.40.50.300:FF:000119">
    <property type="entry name" value="Sulfate adenylyltransferase subunit 1"/>
    <property type="match status" value="1"/>
</dbReference>
<dbReference type="InterPro" id="IPR002891">
    <property type="entry name" value="APS"/>
</dbReference>
<keyword evidence="18" id="KW-1185">Reference proteome</keyword>
<evidence type="ECO:0000259" key="16">
    <source>
        <dbReference type="PROSITE" id="PS51722"/>
    </source>
</evidence>
<evidence type="ECO:0000313" key="17">
    <source>
        <dbReference type="EMBL" id="CCG08711.1"/>
    </source>
</evidence>
<dbReference type="InterPro" id="IPR009000">
    <property type="entry name" value="Transl_B-barrel_sf"/>
</dbReference>
<dbReference type="Gene3D" id="2.40.30.10">
    <property type="entry name" value="Translation factors"/>
    <property type="match status" value="2"/>
</dbReference>
<feature type="binding site" evidence="14">
    <location>
        <begin position="178"/>
        <end position="181"/>
    </location>
    <ligand>
        <name>GTP</name>
        <dbReference type="ChEBI" id="CHEBI:37565"/>
    </ligand>
</feature>
<comment type="catalytic activity">
    <reaction evidence="1 15">
        <text>adenosine 5'-phosphosulfate + ATP = 3'-phosphoadenylyl sulfate + ADP + H(+)</text>
        <dbReference type="Rhea" id="RHEA:24152"/>
        <dbReference type="ChEBI" id="CHEBI:15378"/>
        <dbReference type="ChEBI" id="CHEBI:30616"/>
        <dbReference type="ChEBI" id="CHEBI:58243"/>
        <dbReference type="ChEBI" id="CHEBI:58339"/>
        <dbReference type="ChEBI" id="CHEBI:456216"/>
        <dbReference type="EC" id="2.7.1.25"/>
    </reaction>
</comment>
<dbReference type="SUPFAM" id="SSF50447">
    <property type="entry name" value="Translation proteins"/>
    <property type="match status" value="1"/>
</dbReference>
<protein>
    <recommendedName>
        <fullName evidence="14 15">Multifunctional fusion protein</fullName>
    </recommendedName>
    <domain>
        <recommendedName>
            <fullName evidence="14">Sulfate adenylyltransferase subunit 1</fullName>
            <ecNumber evidence="14">2.7.7.4</ecNumber>
        </recommendedName>
        <alternativeName>
            <fullName evidence="14">ATP-sulfurylase large subunit</fullName>
        </alternativeName>
        <alternativeName>
            <fullName evidence="14">Sulfate adenylate transferase</fullName>
            <shortName evidence="14">SAT</shortName>
        </alternativeName>
    </domain>
    <domain>
        <recommendedName>
            <fullName evidence="15">Adenylyl-sulfate kinase</fullName>
            <ecNumber evidence="15">2.7.1.25</ecNumber>
        </recommendedName>
        <alternativeName>
            <fullName evidence="15">APS kinase</fullName>
        </alternativeName>
        <alternativeName>
            <fullName evidence="15">ATP adenosine-5'-phosphosulfate 3'-phosphotransferase</fullName>
        </alternativeName>
        <alternativeName>
            <fullName evidence="15">Adenosine-5'-phosphosulfate kinase</fullName>
        </alternativeName>
    </domain>
</protein>
<keyword evidence="8 14" id="KW-0547">Nucleotide-binding</keyword>
<dbReference type="CDD" id="cd02027">
    <property type="entry name" value="APSK"/>
    <property type="match status" value="1"/>
</dbReference>
<organism evidence="17 18">
    <name type="scientific">Pararhodospirillum photometricum DSM 122</name>
    <dbReference type="NCBI Taxonomy" id="1150469"/>
    <lineage>
        <taxon>Bacteria</taxon>
        <taxon>Pseudomonadati</taxon>
        <taxon>Pseudomonadota</taxon>
        <taxon>Alphaproteobacteria</taxon>
        <taxon>Rhodospirillales</taxon>
        <taxon>Rhodospirillaceae</taxon>
        <taxon>Pararhodospirillum</taxon>
    </lineage>
</organism>
<comment type="subunit">
    <text evidence="14">Heterodimer composed of CysD, the smaller subunit, and CysN.</text>
</comment>
<evidence type="ECO:0000256" key="10">
    <source>
        <dbReference type="ARBA" id="ARBA00023134"/>
    </source>
</evidence>
<comment type="similarity">
    <text evidence="14">Belongs to the TRAFAC class translation factor GTPase superfamily. Classic translation factor GTPase family. CysN/NodQ subfamily.</text>
</comment>
<proteinExistence type="inferred from homology"/>
<dbReference type="InterPro" id="IPR027417">
    <property type="entry name" value="P-loop_NTPase"/>
</dbReference>
<dbReference type="GO" id="GO:0004781">
    <property type="term" value="F:sulfate adenylyltransferase (ATP) activity"/>
    <property type="evidence" value="ECO:0007669"/>
    <property type="project" value="UniProtKB-UniRule"/>
</dbReference>
<dbReference type="InterPro" id="IPR041757">
    <property type="entry name" value="CysN_GTP-bd"/>
</dbReference>
<dbReference type="PROSITE" id="PS00301">
    <property type="entry name" value="G_TR_1"/>
    <property type="match status" value="1"/>
</dbReference>
<comment type="function">
    <text evidence="15">Catalyzes the synthesis of activated sulfate.</text>
</comment>
<dbReference type="NCBIfam" id="TIGR02034">
    <property type="entry name" value="CysN"/>
    <property type="match status" value="1"/>
</dbReference>
<dbReference type="KEGG" id="rpm:RSPPHO_02085"/>
<dbReference type="InterPro" id="IPR031157">
    <property type="entry name" value="G_TR_CS"/>
</dbReference>
<dbReference type="Pfam" id="PF03144">
    <property type="entry name" value="GTP_EFTU_D2"/>
    <property type="match status" value="1"/>
</dbReference>
<dbReference type="GO" id="GO:0005524">
    <property type="term" value="F:ATP binding"/>
    <property type="evidence" value="ECO:0007669"/>
    <property type="project" value="UniProtKB-UniRule"/>
</dbReference>
<dbReference type="InterPro" id="IPR054696">
    <property type="entry name" value="GTP-eEF1A_C"/>
</dbReference>
<feature type="domain" description="Tr-type G" evidence="16">
    <location>
        <begin position="34"/>
        <end position="249"/>
    </location>
</feature>
<evidence type="ECO:0000256" key="4">
    <source>
        <dbReference type="ARBA" id="ARBA00007237"/>
    </source>
</evidence>
<dbReference type="Pfam" id="PF00009">
    <property type="entry name" value="GTP_EFTU"/>
    <property type="match status" value="1"/>
</dbReference>
<dbReference type="GO" id="GO:0005525">
    <property type="term" value="F:GTP binding"/>
    <property type="evidence" value="ECO:0007669"/>
    <property type="project" value="UniProtKB-UniRule"/>
</dbReference>
<evidence type="ECO:0000256" key="5">
    <source>
        <dbReference type="ARBA" id="ARBA00011760"/>
    </source>
</evidence>
<dbReference type="EC" id="2.7.1.25" evidence="15"/>
<dbReference type="PROSITE" id="PS51722">
    <property type="entry name" value="G_TR_2"/>
    <property type="match status" value="1"/>
</dbReference>
<dbReference type="HOGENOM" id="CLU_007265_5_3_5"/>
<keyword evidence="7 14" id="KW-0548">Nucleotidyltransferase</keyword>
<evidence type="ECO:0000256" key="13">
    <source>
        <dbReference type="ARBA" id="ARBA00049370"/>
    </source>
</evidence>
<dbReference type="PANTHER" id="PTHR23115">
    <property type="entry name" value="TRANSLATION FACTOR"/>
    <property type="match status" value="1"/>
</dbReference>
<dbReference type="InterPro" id="IPR059117">
    <property type="entry name" value="APS_kinase_dom"/>
</dbReference>
<accession>H6SL46</accession>
<dbReference type="CDD" id="cd04166">
    <property type="entry name" value="CysN_ATPS"/>
    <property type="match status" value="1"/>
</dbReference>
<comment type="subunit">
    <text evidence="5">Sulfate-activating enzymes, NodP and NodQ, may be physically associated.</text>
</comment>
<reference evidence="17 18" key="1">
    <citation type="submission" date="2012-02" db="EMBL/GenBank/DDBJ databases">
        <title>Shotgun genome sequence of Phaeospirillum photometricum DSM 122.</title>
        <authorList>
            <person name="Duquesne K."/>
            <person name="Sturgis J."/>
        </authorList>
    </citation>
    <scope>NUCLEOTIDE SEQUENCE [LARGE SCALE GENOMIC DNA]</scope>
    <source>
        <strain evidence="18">DSM122</strain>
    </source>
</reference>
<sequence>MLDASLSPSQPETDSMAADFVADVEARLRARETKTLLRFLTCGSVDDGKSSLIGRLLYDSKALFDDQMSSLAEESARFGTTGTGHLDLALLVDGLTAEREQGITIDVAYRYFATEKRSFIVADTPGHEQYTRNMATGASTAEVAVLLADARKGVLTQTRRHATIVSLLGIRHVVLAVNKMDLVGWDEATFTAIARDFKAFAAQLGISHVTCIPVSALLGDNVTRPSPALPWYSGPTLLGHLETVDVSGDETNHPWRLPVQWVNRPDASFRGFSGTLVSGVVRPGDKVVVLPSGRTTKVARLVTQDGDLERAQAGDAVTLVLADEIDVARGDVLAAAEARPVVAEDVVAHVVWLAEPSLAPGQSFLLRLGTATVGATVSVLHHRVNINTLEHTPARHLELNDVAVCTLHLDRPLPFEPYADNRALGGFILIDRHSNATLACGMIDFAQARATDLHRHPMKVDKTARARANGQQPVVIWFTGLSGAGKSTVADLVEQRLHALGRRTMSLDGDAVRHGLNRDLGFDDADRTENIRRVAEVAKLMTEAGLITLVSFISPFREDRRLARGLMGPGEFIEVFVDAPLAVCEARDPKGLYAKARAGKLPGFTGIDSTYEPPEAPELHLDAGLEDAAALAERVIVYLQERGIA</sequence>
<dbReference type="HAMAP" id="MF_00065">
    <property type="entry name" value="Adenylyl_sulf_kinase"/>
    <property type="match status" value="1"/>
</dbReference>
<keyword evidence="15" id="KW-0418">Kinase</keyword>
<dbReference type="eggNOG" id="COG2895">
    <property type="taxonomic scope" value="Bacteria"/>
</dbReference>
<evidence type="ECO:0000256" key="8">
    <source>
        <dbReference type="ARBA" id="ARBA00022741"/>
    </source>
</evidence>
<keyword evidence="6 14" id="KW-0808">Transferase</keyword>
<dbReference type="EMBL" id="HE663493">
    <property type="protein sequence ID" value="CCG08711.1"/>
    <property type="molecule type" value="Genomic_DNA"/>
</dbReference>
<comment type="similarity">
    <text evidence="4">In the N-terminal section; belongs to the TRAFAC class translation factor GTPase superfamily. Classic translation factor GTPase family. CysN/NodQ subfamily.</text>
</comment>
<feature type="binding site" evidence="14">
    <location>
        <begin position="123"/>
        <end position="127"/>
    </location>
    <ligand>
        <name>GTP</name>
        <dbReference type="ChEBI" id="CHEBI:37565"/>
    </ligand>
</feature>
<dbReference type="InterPro" id="IPR004161">
    <property type="entry name" value="EFTu-like_2"/>
</dbReference>
<dbReference type="GO" id="GO:0000103">
    <property type="term" value="P:sulfate assimilation"/>
    <property type="evidence" value="ECO:0007669"/>
    <property type="project" value="UniProtKB-UniRule"/>
</dbReference>
<comment type="function">
    <text evidence="12">Proposed to provide activated sulfate for transfer to Nod factor. ATP sulfurylase may be the GTPase, regulating ATP sulfurylase activity.</text>
</comment>
<evidence type="ECO:0000313" key="18">
    <source>
        <dbReference type="Proteomes" id="UP000033220"/>
    </source>
</evidence>
<dbReference type="STRING" id="1150469.RSPPHO_02085"/>
<dbReference type="Pfam" id="PF22594">
    <property type="entry name" value="GTP-eEF1A_C"/>
    <property type="match status" value="1"/>
</dbReference>
<dbReference type="Pfam" id="PF01583">
    <property type="entry name" value="APS_kinase"/>
    <property type="match status" value="1"/>
</dbReference>
<comment type="function">
    <text evidence="2">APS kinase catalyzes the synthesis of activated sulfate.</text>
</comment>
<comment type="pathway">
    <text evidence="14">Sulfur metabolism; hydrogen sulfide biosynthesis; sulfite from sulfate: step 1/3.</text>
</comment>
<feature type="binding site" evidence="14">
    <location>
        <begin position="43"/>
        <end position="50"/>
    </location>
    <ligand>
        <name>GTP</name>
        <dbReference type="ChEBI" id="CHEBI:37565"/>
    </ligand>
</feature>
<evidence type="ECO:0000256" key="12">
    <source>
        <dbReference type="ARBA" id="ARBA00024872"/>
    </source>
</evidence>
<comment type="catalytic activity">
    <reaction evidence="13 14">
        <text>sulfate + ATP + H(+) = adenosine 5'-phosphosulfate + diphosphate</text>
        <dbReference type="Rhea" id="RHEA:18133"/>
        <dbReference type="ChEBI" id="CHEBI:15378"/>
        <dbReference type="ChEBI" id="CHEBI:16189"/>
        <dbReference type="ChEBI" id="CHEBI:30616"/>
        <dbReference type="ChEBI" id="CHEBI:33019"/>
        <dbReference type="ChEBI" id="CHEBI:58243"/>
        <dbReference type="EC" id="2.7.7.4"/>
    </reaction>
</comment>
<evidence type="ECO:0000256" key="9">
    <source>
        <dbReference type="ARBA" id="ARBA00022840"/>
    </source>
</evidence>
<dbReference type="InterPro" id="IPR044138">
    <property type="entry name" value="CysN_II"/>
</dbReference>
<dbReference type="PATRIC" id="fig|1150469.3.peg.2350"/>
<evidence type="ECO:0000256" key="1">
    <source>
        <dbReference type="ARBA" id="ARBA00001823"/>
    </source>
</evidence>
<evidence type="ECO:0000256" key="14">
    <source>
        <dbReference type="HAMAP-Rule" id="MF_00062"/>
    </source>
</evidence>
<comment type="similarity">
    <text evidence="3">In the C-terminal section; belongs to the APS kinase family.</text>
</comment>